<comment type="cofactor">
    <cofactor evidence="8">
        <name>Zn(2+)</name>
        <dbReference type="ChEBI" id="CHEBI:29105"/>
    </cofactor>
    <text evidence="8">Binds 1 zinc ion per subunit.</text>
</comment>
<comment type="similarity">
    <text evidence="1">Belongs to the cytidine and deoxycytidylate deaminase family. ADAT2 subfamily.</text>
</comment>
<feature type="active site" description="Proton donor" evidence="8">
    <location>
        <position position="144"/>
    </location>
</feature>
<dbReference type="Proteomes" id="UP000614058">
    <property type="component" value="Unassembled WGS sequence"/>
</dbReference>
<dbReference type="PROSITE" id="PS51747">
    <property type="entry name" value="CYT_DCMP_DEAMINASES_2"/>
    <property type="match status" value="1"/>
</dbReference>
<accession>A0ABS1BQS4</accession>
<evidence type="ECO:0000256" key="4">
    <source>
        <dbReference type="ARBA" id="ARBA00022723"/>
    </source>
</evidence>
<dbReference type="EMBL" id="JAEHNZ010000001">
    <property type="protein sequence ID" value="MBK0395603.1"/>
    <property type="molecule type" value="Genomic_DNA"/>
</dbReference>
<feature type="domain" description="CMP/dCMP-type deaminase" evidence="9">
    <location>
        <begin position="91"/>
        <end position="203"/>
    </location>
</feature>
<evidence type="ECO:0000256" key="7">
    <source>
        <dbReference type="ARBA" id="ARBA00048045"/>
    </source>
</evidence>
<feature type="binding site" evidence="8">
    <location>
        <position position="142"/>
    </location>
    <ligand>
        <name>Zn(2+)</name>
        <dbReference type="ChEBI" id="CHEBI:29105"/>
        <note>catalytic</note>
    </ligand>
</feature>
<evidence type="ECO:0000256" key="1">
    <source>
        <dbReference type="ARBA" id="ARBA00010669"/>
    </source>
</evidence>
<evidence type="ECO:0000256" key="2">
    <source>
        <dbReference type="ARBA" id="ARBA00011738"/>
    </source>
</evidence>
<keyword evidence="5 8" id="KW-0378">Hydrolase</keyword>
<reference evidence="10 11" key="1">
    <citation type="journal article" date="2021" name="Pathogens">
        <title>Isolation and Characterization of Kingella bonacorsii sp. nov., A Novel Kingella Species Detected in a Stable Periodontitis Subject.</title>
        <authorList>
            <person name="Antezack A."/>
            <person name="Boxberger M."/>
            <person name="Rolland C."/>
            <person name="Monnet-Corti V."/>
            <person name="La Scola B."/>
        </authorList>
    </citation>
    <scope>NUCLEOTIDE SEQUENCE [LARGE SCALE GENOMIC DNA]</scope>
    <source>
        <strain evidence="10 11">Marseille-Q4569</strain>
    </source>
</reference>
<dbReference type="InterPro" id="IPR016193">
    <property type="entry name" value="Cytidine_deaminase-like"/>
</dbReference>
<feature type="binding site" evidence="8">
    <location>
        <position position="175"/>
    </location>
    <ligand>
        <name>Zn(2+)</name>
        <dbReference type="ChEBI" id="CHEBI:29105"/>
        <note>catalytic</note>
    </ligand>
</feature>
<comment type="caution">
    <text evidence="10">The sequence shown here is derived from an EMBL/GenBank/DDBJ whole genome shotgun (WGS) entry which is preliminary data.</text>
</comment>
<dbReference type="InterPro" id="IPR028883">
    <property type="entry name" value="tRNA_aden_deaminase"/>
</dbReference>
<dbReference type="PANTHER" id="PTHR11079:SF202">
    <property type="entry name" value="TRNA-SPECIFIC ADENOSINE DEAMINASE"/>
    <property type="match status" value="1"/>
</dbReference>
<evidence type="ECO:0000256" key="5">
    <source>
        <dbReference type="ARBA" id="ARBA00022801"/>
    </source>
</evidence>
<dbReference type="Pfam" id="PF04994">
    <property type="entry name" value="TfoX_C"/>
    <property type="match status" value="1"/>
</dbReference>
<dbReference type="EC" id="3.5.4.33" evidence="8"/>
<proteinExistence type="inferred from homology"/>
<organism evidence="10 11">
    <name type="scientific">Kingella bonacorsii</name>
    <dbReference type="NCBI Taxonomy" id="2796361"/>
    <lineage>
        <taxon>Bacteria</taxon>
        <taxon>Pseudomonadati</taxon>
        <taxon>Pseudomonadota</taxon>
        <taxon>Betaproteobacteria</taxon>
        <taxon>Neisseriales</taxon>
        <taxon>Neisseriaceae</taxon>
        <taxon>Kingella</taxon>
    </lineage>
</organism>
<dbReference type="CDD" id="cd01285">
    <property type="entry name" value="nucleoside_deaminase"/>
    <property type="match status" value="1"/>
</dbReference>
<dbReference type="Pfam" id="PF14437">
    <property type="entry name" value="MafB19-deam"/>
    <property type="match status" value="1"/>
</dbReference>
<keyword evidence="6 8" id="KW-0862">Zinc</keyword>
<dbReference type="PROSITE" id="PS00903">
    <property type="entry name" value="CYT_DCMP_DEAMINASES_1"/>
    <property type="match status" value="1"/>
</dbReference>
<dbReference type="NCBIfam" id="NF008113">
    <property type="entry name" value="PRK10860.1"/>
    <property type="match status" value="1"/>
</dbReference>
<name>A0ABS1BQS4_9NEIS</name>
<comment type="subunit">
    <text evidence="2 8">Homodimer.</text>
</comment>
<keyword evidence="11" id="KW-1185">Reference proteome</keyword>
<evidence type="ECO:0000313" key="10">
    <source>
        <dbReference type="EMBL" id="MBK0395603.1"/>
    </source>
</evidence>
<dbReference type="Gene3D" id="1.10.150.20">
    <property type="entry name" value="5' to 3' exonuclease, C-terminal subdomain"/>
    <property type="match status" value="1"/>
</dbReference>
<dbReference type="RefSeq" id="WP_200521962.1">
    <property type="nucleotide sequence ID" value="NZ_JAEHNZ010000001.1"/>
</dbReference>
<evidence type="ECO:0000256" key="6">
    <source>
        <dbReference type="ARBA" id="ARBA00022833"/>
    </source>
</evidence>
<gene>
    <name evidence="8" type="primary">tadA</name>
    <name evidence="10" type="ORF">JDW22_03095</name>
</gene>
<protein>
    <recommendedName>
        <fullName evidence="8">tRNA-specific adenosine deaminase</fullName>
        <ecNumber evidence="8">3.5.4.33</ecNumber>
    </recommendedName>
</protein>
<dbReference type="SUPFAM" id="SSF53927">
    <property type="entry name" value="Cytidine deaminase-like"/>
    <property type="match status" value="1"/>
</dbReference>
<evidence type="ECO:0000256" key="3">
    <source>
        <dbReference type="ARBA" id="ARBA00022694"/>
    </source>
</evidence>
<comment type="catalytic activity">
    <reaction evidence="7 8">
        <text>adenosine(34) in tRNA + H2O + H(+) = inosine(34) in tRNA + NH4(+)</text>
        <dbReference type="Rhea" id="RHEA:43168"/>
        <dbReference type="Rhea" id="RHEA-COMP:10373"/>
        <dbReference type="Rhea" id="RHEA-COMP:10374"/>
        <dbReference type="ChEBI" id="CHEBI:15377"/>
        <dbReference type="ChEBI" id="CHEBI:15378"/>
        <dbReference type="ChEBI" id="CHEBI:28938"/>
        <dbReference type="ChEBI" id="CHEBI:74411"/>
        <dbReference type="ChEBI" id="CHEBI:82852"/>
        <dbReference type="EC" id="3.5.4.33"/>
    </reaction>
</comment>
<comment type="function">
    <text evidence="8">Catalyzes the deamination of adenosine to inosine at the wobble position 34 of tRNA(Arg2).</text>
</comment>
<evidence type="ECO:0000259" key="9">
    <source>
        <dbReference type="PROSITE" id="PS51747"/>
    </source>
</evidence>
<dbReference type="InterPro" id="IPR002125">
    <property type="entry name" value="CMP_dCMP_dom"/>
</dbReference>
<keyword evidence="3 8" id="KW-0819">tRNA processing</keyword>
<dbReference type="InterPro" id="IPR007077">
    <property type="entry name" value="TfoX_C"/>
</dbReference>
<dbReference type="PANTHER" id="PTHR11079">
    <property type="entry name" value="CYTOSINE DEAMINASE FAMILY MEMBER"/>
    <property type="match status" value="1"/>
</dbReference>
<feature type="binding site" evidence="8">
    <location>
        <position position="172"/>
    </location>
    <ligand>
        <name>Zn(2+)</name>
        <dbReference type="ChEBI" id="CHEBI:29105"/>
        <note>catalytic</note>
    </ligand>
</feature>
<evidence type="ECO:0000256" key="8">
    <source>
        <dbReference type="HAMAP-Rule" id="MF_00972"/>
    </source>
</evidence>
<dbReference type="InterPro" id="IPR016192">
    <property type="entry name" value="APOBEC/CMP_deaminase_Zn-bd"/>
</dbReference>
<dbReference type="HAMAP" id="MF_00972">
    <property type="entry name" value="tRNA_aden_deaminase"/>
    <property type="match status" value="1"/>
</dbReference>
<dbReference type="Gene3D" id="3.40.140.10">
    <property type="entry name" value="Cytidine Deaminase, domain 2"/>
    <property type="match status" value="1"/>
</dbReference>
<sequence length="238" mass="26158">MKLTTPPLAPKVIQALAQLNVHTVRDVQAMNPCRAFLLLKQSGLSVTRSVFWQLVAVGSLKTVQQLSLQEREYWTQQLRQMPPVALFPPQDEMERWMRAALFQAAEAAKLGEVPVGAVVVHRGEIIAQAHNRCVADCSISHHAEIQALAAAGQVLGNYRLNECDVYVSLEPCAMCASAMIQARVARVVFAAHEPKTGAAGSVLNLFANKQLNQHTAMLGGLLADEAKQQLQAFFRLRR</sequence>
<dbReference type="InterPro" id="IPR058535">
    <property type="entry name" value="MafB19-deam"/>
</dbReference>
<keyword evidence="4 8" id="KW-0479">Metal-binding</keyword>
<evidence type="ECO:0000313" key="11">
    <source>
        <dbReference type="Proteomes" id="UP000614058"/>
    </source>
</evidence>